<dbReference type="AlphaFoldDB" id="A0A9W6S5V3"/>
<reference evidence="1" key="1">
    <citation type="submission" date="2023-03" db="EMBL/GenBank/DDBJ databases">
        <title>Actinoallomurus iriomotensis NBRC 103684.</title>
        <authorList>
            <person name="Ichikawa N."/>
            <person name="Sato H."/>
            <person name="Tonouchi N."/>
        </authorList>
    </citation>
    <scope>NUCLEOTIDE SEQUENCE</scope>
    <source>
        <strain evidence="1">NBRC 103684</strain>
    </source>
</reference>
<keyword evidence="2" id="KW-1185">Reference proteome</keyword>
<proteinExistence type="predicted"/>
<name>A0A9W6S5V3_9ACTN</name>
<dbReference type="EMBL" id="BSTK01000012">
    <property type="protein sequence ID" value="GLY89201.1"/>
    <property type="molecule type" value="Genomic_DNA"/>
</dbReference>
<accession>A0A9W6S5V3</accession>
<dbReference type="RefSeq" id="WP_285579301.1">
    <property type="nucleotide sequence ID" value="NZ_BSTK01000012.1"/>
</dbReference>
<evidence type="ECO:0000313" key="1">
    <source>
        <dbReference type="EMBL" id="GLY89201.1"/>
    </source>
</evidence>
<sequence>MLHITLGPERAVDPKTDELGRDRVGFSETMSELALYDANHGCWKLGSRAAKEQFAIVSYGGIVRQAIEIDNVVPIGAGGRSVINGRILHSGHPVYDRYVGKESPVQGVRNPVSYVDVEMDGRPCRCGCGGSVVGHDFLPGHDQAALHARIKQIGTVAEFLDWFDTVRGNKRVGG</sequence>
<dbReference type="Proteomes" id="UP001165074">
    <property type="component" value="Unassembled WGS sequence"/>
</dbReference>
<organism evidence="1 2">
    <name type="scientific">Actinoallomurus iriomotensis</name>
    <dbReference type="NCBI Taxonomy" id="478107"/>
    <lineage>
        <taxon>Bacteria</taxon>
        <taxon>Bacillati</taxon>
        <taxon>Actinomycetota</taxon>
        <taxon>Actinomycetes</taxon>
        <taxon>Streptosporangiales</taxon>
        <taxon>Thermomonosporaceae</taxon>
        <taxon>Actinoallomurus</taxon>
    </lineage>
</organism>
<gene>
    <name evidence="1" type="ORF">Airi02_071300</name>
</gene>
<protein>
    <submittedName>
        <fullName evidence="1">Uncharacterized protein</fullName>
    </submittedName>
</protein>
<comment type="caution">
    <text evidence="1">The sequence shown here is derived from an EMBL/GenBank/DDBJ whole genome shotgun (WGS) entry which is preliminary data.</text>
</comment>
<evidence type="ECO:0000313" key="2">
    <source>
        <dbReference type="Proteomes" id="UP001165074"/>
    </source>
</evidence>